<protein>
    <submittedName>
        <fullName evidence="1">Uncharacterized protein</fullName>
    </submittedName>
</protein>
<evidence type="ECO:0000313" key="2">
    <source>
        <dbReference type="Proteomes" id="UP001353858"/>
    </source>
</evidence>
<dbReference type="EMBL" id="JARPUR010000001">
    <property type="protein sequence ID" value="KAK4887278.1"/>
    <property type="molecule type" value="Genomic_DNA"/>
</dbReference>
<proteinExistence type="predicted"/>
<reference evidence="2" key="1">
    <citation type="submission" date="2023-01" db="EMBL/GenBank/DDBJ databases">
        <title>Key to firefly adult light organ development and bioluminescence: homeobox transcription factors regulate luciferase expression and transportation to peroxisome.</title>
        <authorList>
            <person name="Fu X."/>
        </authorList>
    </citation>
    <scope>NUCLEOTIDE SEQUENCE [LARGE SCALE GENOMIC DNA]</scope>
</reference>
<dbReference type="Proteomes" id="UP001353858">
    <property type="component" value="Unassembled WGS sequence"/>
</dbReference>
<name>A0AAN7SRM4_9COLE</name>
<dbReference type="AlphaFoldDB" id="A0AAN7SRM4"/>
<gene>
    <name evidence="1" type="ORF">RN001_003549</name>
</gene>
<sequence length="86" mass="10141">MMMNATRNGETSIYYDNLIFGRDYGDDFNFSHGGEPRMANLRQFVHVTSAFRHDRRCERNFFASIALESFDLLPLIFQRHCNLTML</sequence>
<organism evidence="1 2">
    <name type="scientific">Aquatica leii</name>
    <dbReference type="NCBI Taxonomy" id="1421715"/>
    <lineage>
        <taxon>Eukaryota</taxon>
        <taxon>Metazoa</taxon>
        <taxon>Ecdysozoa</taxon>
        <taxon>Arthropoda</taxon>
        <taxon>Hexapoda</taxon>
        <taxon>Insecta</taxon>
        <taxon>Pterygota</taxon>
        <taxon>Neoptera</taxon>
        <taxon>Endopterygota</taxon>
        <taxon>Coleoptera</taxon>
        <taxon>Polyphaga</taxon>
        <taxon>Elateriformia</taxon>
        <taxon>Elateroidea</taxon>
        <taxon>Lampyridae</taxon>
        <taxon>Luciolinae</taxon>
        <taxon>Aquatica</taxon>
    </lineage>
</organism>
<accession>A0AAN7SRM4</accession>
<keyword evidence="2" id="KW-1185">Reference proteome</keyword>
<comment type="caution">
    <text evidence="1">The sequence shown here is derived from an EMBL/GenBank/DDBJ whole genome shotgun (WGS) entry which is preliminary data.</text>
</comment>
<evidence type="ECO:0000313" key="1">
    <source>
        <dbReference type="EMBL" id="KAK4887278.1"/>
    </source>
</evidence>